<sequence length="313" mass="36966">MEVYITKSPVLFLVFNRPDVTKRVFAEIRKTKPERLYLAADGPRPEKENEAGLCNETRSILKEVDWDCKVFTLFREENLGCKNAVSSALDWFFDHEEEGIILEDDCLPSNSFFFFCDEMLKKYRDDTRIRHVAGSSHQLGKKWGTASLYFANQTHVWGWASWRRVWKDYDKNLSKYLEEEVAAALRNVFNDELLIDSWKKIFIDLKSGKIDTWDYQLSLINYFNNGLSVNPNVNLISNIGFRPDATHTTDPHSKYANLPLESMETIAYPKYVLPEKAADYEVFVRDFDLVKRWKKHNSYKRRFKRFIKRCFTQ</sequence>
<dbReference type="Proteomes" id="UP001246858">
    <property type="component" value="Unassembled WGS sequence"/>
</dbReference>
<proteinExistence type="predicted"/>
<evidence type="ECO:0000313" key="2">
    <source>
        <dbReference type="Proteomes" id="UP001246858"/>
    </source>
</evidence>
<dbReference type="EMBL" id="JAVDTF010000005">
    <property type="protein sequence ID" value="MDR6785970.1"/>
    <property type="molecule type" value="Genomic_DNA"/>
</dbReference>
<comment type="caution">
    <text evidence="1">The sequence shown here is derived from an EMBL/GenBank/DDBJ whole genome shotgun (WGS) entry which is preliminary data.</text>
</comment>
<keyword evidence="2" id="KW-1185">Reference proteome</keyword>
<protein>
    <submittedName>
        <fullName evidence="1">Uncharacterized protein</fullName>
    </submittedName>
</protein>
<evidence type="ECO:0000313" key="1">
    <source>
        <dbReference type="EMBL" id="MDR6785970.1"/>
    </source>
</evidence>
<name>A0ACC6L3G9_9SPHI</name>
<accession>A0ACC6L3G9</accession>
<gene>
    <name evidence="1" type="ORF">J2X78_004562</name>
</gene>
<organism evidence="1 2">
    <name type="scientific">Pedobacter africanus</name>
    <dbReference type="NCBI Taxonomy" id="151894"/>
    <lineage>
        <taxon>Bacteria</taxon>
        <taxon>Pseudomonadati</taxon>
        <taxon>Bacteroidota</taxon>
        <taxon>Sphingobacteriia</taxon>
        <taxon>Sphingobacteriales</taxon>
        <taxon>Sphingobacteriaceae</taxon>
        <taxon>Pedobacter</taxon>
    </lineage>
</organism>
<reference evidence="1" key="1">
    <citation type="submission" date="2023-07" db="EMBL/GenBank/DDBJ databases">
        <title>Sorghum-associated microbial communities from plants grown in Nebraska, USA.</title>
        <authorList>
            <person name="Schachtman D."/>
        </authorList>
    </citation>
    <scope>NUCLEOTIDE SEQUENCE</scope>
    <source>
        <strain evidence="1">2697</strain>
    </source>
</reference>